<accession>A0A9P0QN00</accession>
<dbReference type="SUPFAM" id="SSF57850">
    <property type="entry name" value="RING/U-box"/>
    <property type="match status" value="1"/>
</dbReference>
<evidence type="ECO:0000256" key="5">
    <source>
        <dbReference type="SAM" id="MobiDB-lite"/>
    </source>
</evidence>
<dbReference type="AlphaFoldDB" id="A0A9P0QN00"/>
<organism evidence="8 9">
    <name type="scientific">[Candida] railenensis</name>
    <dbReference type="NCBI Taxonomy" id="45579"/>
    <lineage>
        <taxon>Eukaryota</taxon>
        <taxon>Fungi</taxon>
        <taxon>Dikarya</taxon>
        <taxon>Ascomycota</taxon>
        <taxon>Saccharomycotina</taxon>
        <taxon>Pichiomycetes</taxon>
        <taxon>Debaryomycetaceae</taxon>
        <taxon>Kurtzmaniella</taxon>
    </lineage>
</organism>
<comment type="caution">
    <text evidence="8">The sequence shown here is derived from an EMBL/GenBank/DDBJ whole genome shotgun (WGS) entry which is preliminary data.</text>
</comment>
<dbReference type="SMART" id="SM00184">
    <property type="entry name" value="RING"/>
    <property type="match status" value="1"/>
</dbReference>
<dbReference type="PANTHER" id="PTHR23327">
    <property type="entry name" value="RING FINGER PROTEIN 127"/>
    <property type="match status" value="1"/>
</dbReference>
<evidence type="ECO:0000256" key="2">
    <source>
        <dbReference type="ARBA" id="ARBA00022771"/>
    </source>
</evidence>
<dbReference type="InterPro" id="IPR017907">
    <property type="entry name" value="Znf_RING_CS"/>
</dbReference>
<proteinExistence type="predicted"/>
<sequence>MKFAKELQQTLVEEEIPEEWLGAAIQYKLLKKCINNVVAELELLGLESNTLTLLLENKSEDGENIVEVEEKNTTSTNPVIAEYSINKSEHGDLIKPMLKITIDYSEKNYSDDHIMELGLDLKSKIEDLLNKNEDGASTLEDGEKRHTVELKENHELVLSPQSTGKDDDSVRSSKSKSKSKKNEIIIVLNSDAKFFQMLDGELENLDKLKISEEKKLVNEVENIGEVVKTLANPNVAPKKSDLYKWREVFKVYLDSEVFFRYNETSISSSERKAEQIKKNLEEFLTRVKKTGVLTQFKHKKSMNAFNAFVTMNYHLLKVLQFQSINSRAFTKILKKFDKQTSLGIKNSFPKMVSNDHIFMTGASLAQKICFVMQNSLLKLIPQLDDYMCPICCSVAFRPIRLNCGHVFCVTCLVKLKKEQKVNCPLCRYEGAIAMADGSNLDLVRQDLITKYFPLEVKEKMKERDKERYDEVVGKNKCIIQ</sequence>
<evidence type="ECO:0000256" key="3">
    <source>
        <dbReference type="ARBA" id="ARBA00022833"/>
    </source>
</evidence>
<name>A0A9P0QN00_9ASCO</name>
<dbReference type="InterPro" id="IPR004331">
    <property type="entry name" value="SPX_dom"/>
</dbReference>
<protein>
    <submittedName>
        <fullName evidence="8">Transcriptional regulator of yeast form adherence 3</fullName>
    </submittedName>
</protein>
<dbReference type="InterPro" id="IPR013083">
    <property type="entry name" value="Znf_RING/FYVE/PHD"/>
</dbReference>
<dbReference type="Pfam" id="PF00097">
    <property type="entry name" value="zf-C3HC4"/>
    <property type="match status" value="1"/>
</dbReference>
<keyword evidence="3" id="KW-0862">Zinc</keyword>
<dbReference type="PROSITE" id="PS51382">
    <property type="entry name" value="SPX"/>
    <property type="match status" value="1"/>
</dbReference>
<evidence type="ECO:0000259" key="6">
    <source>
        <dbReference type="PROSITE" id="PS50089"/>
    </source>
</evidence>
<evidence type="ECO:0000256" key="1">
    <source>
        <dbReference type="ARBA" id="ARBA00022723"/>
    </source>
</evidence>
<evidence type="ECO:0000313" key="8">
    <source>
        <dbReference type="EMBL" id="CAH2351555.1"/>
    </source>
</evidence>
<dbReference type="Pfam" id="PF03105">
    <property type="entry name" value="SPX"/>
    <property type="match status" value="1"/>
</dbReference>
<keyword evidence="2 4" id="KW-0863">Zinc-finger</keyword>
<keyword evidence="9" id="KW-1185">Reference proteome</keyword>
<gene>
    <name evidence="8" type="ORF">CLIB1423_04S00650</name>
</gene>
<dbReference type="PROSITE" id="PS50089">
    <property type="entry name" value="ZF_RING_2"/>
    <property type="match status" value="1"/>
</dbReference>
<dbReference type="Gene3D" id="3.30.40.10">
    <property type="entry name" value="Zinc/RING finger domain, C3HC4 (zinc finger)"/>
    <property type="match status" value="1"/>
</dbReference>
<dbReference type="EMBL" id="CAKXYY010000004">
    <property type="protein sequence ID" value="CAH2351555.1"/>
    <property type="molecule type" value="Genomic_DNA"/>
</dbReference>
<dbReference type="OrthoDB" id="5588846at2759"/>
<feature type="domain" description="RING-type" evidence="6">
    <location>
        <begin position="388"/>
        <end position="427"/>
    </location>
</feature>
<dbReference type="PANTHER" id="PTHR23327:SF51">
    <property type="entry name" value="TRANSCRIPTIONAL REGULATOR OF YEAST FORM ADHERENCE 3"/>
    <property type="match status" value="1"/>
</dbReference>
<dbReference type="InterPro" id="IPR018957">
    <property type="entry name" value="Znf_C3HC4_RING-type"/>
</dbReference>
<feature type="region of interest" description="Disordered" evidence="5">
    <location>
        <begin position="151"/>
        <end position="176"/>
    </location>
</feature>
<evidence type="ECO:0000256" key="4">
    <source>
        <dbReference type="PROSITE-ProRule" id="PRU00175"/>
    </source>
</evidence>
<dbReference type="InterPro" id="IPR001841">
    <property type="entry name" value="Znf_RING"/>
</dbReference>
<keyword evidence="1" id="KW-0479">Metal-binding</keyword>
<dbReference type="PROSITE" id="PS00518">
    <property type="entry name" value="ZF_RING_1"/>
    <property type="match status" value="1"/>
</dbReference>
<evidence type="ECO:0000259" key="7">
    <source>
        <dbReference type="PROSITE" id="PS51382"/>
    </source>
</evidence>
<feature type="domain" description="SPX" evidence="7">
    <location>
        <begin position="1"/>
        <end position="350"/>
    </location>
</feature>
<evidence type="ECO:0000313" key="9">
    <source>
        <dbReference type="Proteomes" id="UP000837801"/>
    </source>
</evidence>
<dbReference type="GO" id="GO:0008270">
    <property type="term" value="F:zinc ion binding"/>
    <property type="evidence" value="ECO:0007669"/>
    <property type="project" value="UniProtKB-KW"/>
</dbReference>
<dbReference type="Proteomes" id="UP000837801">
    <property type="component" value="Unassembled WGS sequence"/>
</dbReference>
<reference evidence="8" key="1">
    <citation type="submission" date="2022-03" db="EMBL/GenBank/DDBJ databases">
        <authorList>
            <person name="Legras J.-L."/>
            <person name="Devillers H."/>
            <person name="Grondin C."/>
        </authorList>
    </citation>
    <scope>NUCLEOTIDE SEQUENCE</scope>
    <source>
        <strain evidence="8">CLIB 1423</strain>
    </source>
</reference>